<protein>
    <submittedName>
        <fullName evidence="1">Uncharacterized protein</fullName>
    </submittedName>
</protein>
<proteinExistence type="predicted"/>
<organism evidence="1 2">
    <name type="scientific">Shimazuella alba</name>
    <dbReference type="NCBI Taxonomy" id="2690964"/>
    <lineage>
        <taxon>Bacteria</taxon>
        <taxon>Bacillati</taxon>
        <taxon>Bacillota</taxon>
        <taxon>Bacilli</taxon>
        <taxon>Bacillales</taxon>
        <taxon>Thermoactinomycetaceae</taxon>
        <taxon>Shimazuella</taxon>
    </lineage>
</organism>
<dbReference type="Proteomes" id="UP000430692">
    <property type="component" value="Unassembled WGS sequence"/>
</dbReference>
<gene>
    <name evidence="1" type="ORF">GSM42_11655</name>
</gene>
<sequence length="117" mass="13459">MNQTQFLDAGVQAINQWLQIQGSRLKITAETFARNLQYQAGKPGEVVELTEFSVRVKDASTLQVTAKGRRKGKVFVTKFWSIQTSGNKLKNLCSTRIYNQKWQKETKTIHNLKDIVW</sequence>
<comment type="caution">
    <text evidence="1">The sequence shown here is derived from an EMBL/GenBank/DDBJ whole genome shotgun (WGS) entry which is preliminary data.</text>
</comment>
<keyword evidence="2" id="KW-1185">Reference proteome</keyword>
<accession>A0A6I4W0Y4</accession>
<name>A0A6I4W0Y4_9BACL</name>
<evidence type="ECO:0000313" key="2">
    <source>
        <dbReference type="Proteomes" id="UP000430692"/>
    </source>
</evidence>
<reference evidence="1 2" key="1">
    <citation type="submission" date="2019-12" db="EMBL/GenBank/DDBJ databases">
        <title>Whole-genome analyses of novel actinobacteria.</title>
        <authorList>
            <person name="Sahin N."/>
            <person name="Saygin H."/>
        </authorList>
    </citation>
    <scope>NUCLEOTIDE SEQUENCE [LARGE SCALE GENOMIC DNA]</scope>
    <source>
        <strain evidence="1 2">KC615</strain>
    </source>
</reference>
<dbReference type="RefSeq" id="WP_160801712.1">
    <property type="nucleotide sequence ID" value="NZ_WUUL01000007.1"/>
</dbReference>
<dbReference type="EMBL" id="WUUL01000007">
    <property type="protein sequence ID" value="MXQ54354.1"/>
    <property type="molecule type" value="Genomic_DNA"/>
</dbReference>
<evidence type="ECO:0000313" key="1">
    <source>
        <dbReference type="EMBL" id="MXQ54354.1"/>
    </source>
</evidence>
<dbReference type="AlphaFoldDB" id="A0A6I4W0Y4"/>